<evidence type="ECO:0000256" key="1">
    <source>
        <dbReference type="ARBA" id="ARBA00004752"/>
    </source>
</evidence>
<dbReference type="PANTHER" id="PTHR36699:SF1">
    <property type="entry name" value="L,D-TRANSPEPTIDASE YAFK-RELATED"/>
    <property type="match status" value="1"/>
</dbReference>
<feature type="compositionally biased region" description="Low complexity" evidence="8">
    <location>
        <begin position="322"/>
        <end position="339"/>
    </location>
</feature>
<comment type="similarity">
    <text evidence="2">Belongs to the YkuD family.</text>
</comment>
<dbReference type="CDD" id="cd16913">
    <property type="entry name" value="YkuD_like"/>
    <property type="match status" value="1"/>
</dbReference>
<dbReference type="GO" id="GO:0016740">
    <property type="term" value="F:transferase activity"/>
    <property type="evidence" value="ECO:0007669"/>
    <property type="project" value="UniProtKB-KW"/>
</dbReference>
<evidence type="ECO:0000256" key="6">
    <source>
        <dbReference type="ARBA" id="ARBA00023316"/>
    </source>
</evidence>
<protein>
    <submittedName>
        <fullName evidence="11">L,D-transpeptidase family protein</fullName>
    </submittedName>
</protein>
<dbReference type="EMBL" id="JAAAMJ010000019">
    <property type="protein sequence ID" value="NDV88699.1"/>
    <property type="molecule type" value="Genomic_DNA"/>
</dbReference>
<dbReference type="UniPathway" id="UPA00219"/>
<dbReference type="GO" id="GO:0008360">
    <property type="term" value="P:regulation of cell shape"/>
    <property type="evidence" value="ECO:0007669"/>
    <property type="project" value="UniProtKB-UniRule"/>
</dbReference>
<dbReference type="InterPro" id="IPR038063">
    <property type="entry name" value="Transpep_catalytic_dom"/>
</dbReference>
<evidence type="ECO:0000313" key="11">
    <source>
        <dbReference type="EMBL" id="NDV88699.1"/>
    </source>
</evidence>
<evidence type="ECO:0000256" key="5">
    <source>
        <dbReference type="ARBA" id="ARBA00022984"/>
    </source>
</evidence>
<evidence type="ECO:0000256" key="9">
    <source>
        <dbReference type="SAM" id="SignalP"/>
    </source>
</evidence>
<feature type="active site" description="Proton donor/acceptor" evidence="7">
    <location>
        <position position="145"/>
    </location>
</feature>
<dbReference type="GO" id="GO:0071555">
    <property type="term" value="P:cell wall organization"/>
    <property type="evidence" value="ECO:0007669"/>
    <property type="project" value="UniProtKB-UniRule"/>
</dbReference>
<evidence type="ECO:0000259" key="10">
    <source>
        <dbReference type="PROSITE" id="PS52029"/>
    </source>
</evidence>
<keyword evidence="4 7" id="KW-0133">Cell shape</keyword>
<dbReference type="RefSeq" id="WP_163045552.1">
    <property type="nucleotide sequence ID" value="NZ_JAAAMJ010000019.1"/>
</dbReference>
<evidence type="ECO:0000256" key="7">
    <source>
        <dbReference type="PROSITE-ProRule" id="PRU01373"/>
    </source>
</evidence>
<reference evidence="11 12" key="1">
    <citation type="submission" date="2020-01" db="EMBL/GenBank/DDBJ databases">
        <title>Genomes of bacteria type strains.</title>
        <authorList>
            <person name="Chen J."/>
            <person name="Zhu S."/>
            <person name="Chen J."/>
        </authorList>
    </citation>
    <scope>NUCLEOTIDE SEQUENCE [LARGE SCALE GENOMIC DNA]</scope>
    <source>
        <strain evidence="11 12">KCTC 52919</strain>
    </source>
</reference>
<dbReference type="SUPFAM" id="SSF141523">
    <property type="entry name" value="L,D-transpeptidase catalytic domain-like"/>
    <property type="match status" value="1"/>
</dbReference>
<dbReference type="InterPro" id="IPR005490">
    <property type="entry name" value="LD_TPept_cat_dom"/>
</dbReference>
<proteinExistence type="inferred from homology"/>
<feature type="signal peptide" evidence="9">
    <location>
        <begin position="1"/>
        <end position="20"/>
    </location>
</feature>
<dbReference type="GO" id="GO:0009252">
    <property type="term" value="P:peptidoglycan biosynthetic process"/>
    <property type="evidence" value="ECO:0007669"/>
    <property type="project" value="UniProtKB-UniPathway"/>
</dbReference>
<dbReference type="PROSITE" id="PS52029">
    <property type="entry name" value="LD_TPASE"/>
    <property type="match status" value="1"/>
</dbReference>
<sequence length="339" mass="37291">MFIRRLVTAAALAASMFALSACQYEDLVPANAPLPADLVRAIKAQGMGVHSPVLVRLYKEESELEIWKQKTDGSYALLKTYEICAWSGKLGPKKKEGDRQAPEGFYTVTPAQLNPNSNYHLAINMGYPNAYDRANARTGSHLMIHGSCNSSGCYAMDDVQVQEIYTLARDSFEGGQRAFQIQAYPFRMTPKNLARHRKSEHYAFWKMLKMGSDHFEITKRPPNVGVCESRYIFDQSAATVAGLTPNGPCPVFQTPAEIAAKVAADAAQEEQIAARLKPSEFAVTSSFTYRTGDPITADAYAQEQNRRKGYDRDGNRIGGRRAGASSSESGGSIFSSFLN</sequence>
<name>A0A6L9MLH4_9HYPH</name>
<dbReference type="AlphaFoldDB" id="A0A6L9MLH4"/>
<evidence type="ECO:0000256" key="3">
    <source>
        <dbReference type="ARBA" id="ARBA00022679"/>
    </source>
</evidence>
<feature type="compositionally biased region" description="Basic and acidic residues" evidence="8">
    <location>
        <begin position="304"/>
        <end position="315"/>
    </location>
</feature>
<organism evidence="11 12">
    <name type="scientific">Aurantimonas aggregata</name>
    <dbReference type="NCBI Taxonomy" id="2047720"/>
    <lineage>
        <taxon>Bacteria</taxon>
        <taxon>Pseudomonadati</taxon>
        <taxon>Pseudomonadota</taxon>
        <taxon>Alphaproteobacteria</taxon>
        <taxon>Hyphomicrobiales</taxon>
        <taxon>Aurantimonadaceae</taxon>
        <taxon>Aurantimonas</taxon>
    </lineage>
</organism>
<comment type="caution">
    <text evidence="11">The sequence shown here is derived from an EMBL/GenBank/DDBJ whole genome shotgun (WGS) entry which is preliminary data.</text>
</comment>
<feature type="region of interest" description="Disordered" evidence="8">
    <location>
        <begin position="298"/>
        <end position="339"/>
    </location>
</feature>
<feature type="chain" id="PRO_5026756997" evidence="9">
    <location>
        <begin position="21"/>
        <end position="339"/>
    </location>
</feature>
<keyword evidence="12" id="KW-1185">Reference proteome</keyword>
<keyword evidence="5 7" id="KW-0573">Peptidoglycan synthesis</keyword>
<comment type="pathway">
    <text evidence="1 7">Cell wall biogenesis; peptidoglycan biosynthesis.</text>
</comment>
<gene>
    <name evidence="11" type="ORF">GTW51_18530</name>
</gene>
<keyword evidence="3" id="KW-0808">Transferase</keyword>
<keyword evidence="9" id="KW-0732">Signal</keyword>
<dbReference type="GO" id="GO:0004180">
    <property type="term" value="F:carboxypeptidase activity"/>
    <property type="evidence" value="ECO:0007669"/>
    <property type="project" value="UniProtKB-ARBA"/>
</dbReference>
<evidence type="ECO:0000256" key="2">
    <source>
        <dbReference type="ARBA" id="ARBA00005992"/>
    </source>
</evidence>
<dbReference type="PANTHER" id="PTHR36699">
    <property type="entry name" value="LD-TRANSPEPTIDASE"/>
    <property type="match status" value="1"/>
</dbReference>
<feature type="active site" description="Nucleophile" evidence="7">
    <location>
        <position position="153"/>
    </location>
</feature>
<evidence type="ECO:0000313" key="12">
    <source>
        <dbReference type="Proteomes" id="UP000476332"/>
    </source>
</evidence>
<accession>A0A6L9MLH4</accession>
<dbReference type="Pfam" id="PF03734">
    <property type="entry name" value="YkuD"/>
    <property type="match status" value="1"/>
</dbReference>
<evidence type="ECO:0000256" key="4">
    <source>
        <dbReference type="ARBA" id="ARBA00022960"/>
    </source>
</evidence>
<keyword evidence="6 7" id="KW-0961">Cell wall biogenesis/degradation</keyword>
<feature type="domain" description="L,D-TPase catalytic" evidence="10">
    <location>
        <begin position="53"/>
        <end position="184"/>
    </location>
</feature>
<evidence type="ECO:0000256" key="8">
    <source>
        <dbReference type="SAM" id="MobiDB-lite"/>
    </source>
</evidence>
<dbReference type="PROSITE" id="PS51257">
    <property type="entry name" value="PROKAR_LIPOPROTEIN"/>
    <property type="match status" value="1"/>
</dbReference>
<dbReference type="Proteomes" id="UP000476332">
    <property type="component" value="Unassembled WGS sequence"/>
</dbReference>